<evidence type="ECO:0000313" key="3">
    <source>
        <dbReference type="Proteomes" id="UP001323798"/>
    </source>
</evidence>
<dbReference type="PROSITE" id="PS51186">
    <property type="entry name" value="GNAT"/>
    <property type="match status" value="1"/>
</dbReference>
<feature type="domain" description="N-acetyltransferase" evidence="1">
    <location>
        <begin position="16"/>
        <end position="186"/>
    </location>
</feature>
<dbReference type="EC" id="2.3.1.-" evidence="2"/>
<dbReference type="Pfam" id="PF00583">
    <property type="entry name" value="Acetyltransf_1"/>
    <property type="match status" value="1"/>
</dbReference>
<keyword evidence="3" id="KW-1185">Reference proteome</keyword>
<keyword evidence="2" id="KW-0012">Acyltransferase</keyword>
<accession>A0ABZ0SHS0</accession>
<keyword evidence="2" id="KW-0808">Transferase</keyword>
<reference evidence="2 3" key="1">
    <citation type="submission" date="2023-11" db="EMBL/GenBank/DDBJ databases">
        <title>Genome sequence of Microbacterium rhizosphaerae KACC 19337.</title>
        <authorList>
            <person name="Choi H."/>
            <person name="Kim S."/>
            <person name="Kim Y."/>
            <person name="Kwon S.-W."/>
            <person name="Heo J."/>
        </authorList>
    </citation>
    <scope>NUCLEOTIDE SEQUENCE [LARGE SCALE GENOMIC DNA]</scope>
    <source>
        <strain evidence="2 3">KACC 19337</strain>
    </source>
</reference>
<dbReference type="EMBL" id="CP139368">
    <property type="protein sequence ID" value="WPR88240.1"/>
    <property type="molecule type" value="Genomic_DNA"/>
</dbReference>
<dbReference type="InterPro" id="IPR016181">
    <property type="entry name" value="Acyl_CoA_acyltransferase"/>
</dbReference>
<name>A0ABZ0SHS0_9MICO</name>
<dbReference type="SUPFAM" id="SSF55729">
    <property type="entry name" value="Acyl-CoA N-acyltransferases (Nat)"/>
    <property type="match status" value="1"/>
</dbReference>
<dbReference type="GO" id="GO:0016746">
    <property type="term" value="F:acyltransferase activity"/>
    <property type="evidence" value="ECO:0007669"/>
    <property type="project" value="UniProtKB-KW"/>
</dbReference>
<dbReference type="Proteomes" id="UP001323798">
    <property type="component" value="Chromosome"/>
</dbReference>
<organism evidence="2 3">
    <name type="scientific">Microbacterium rhizosphaerae</name>
    <dbReference type="NCBI Taxonomy" id="1678237"/>
    <lineage>
        <taxon>Bacteria</taxon>
        <taxon>Bacillati</taxon>
        <taxon>Actinomycetota</taxon>
        <taxon>Actinomycetes</taxon>
        <taxon>Micrococcales</taxon>
        <taxon>Microbacteriaceae</taxon>
        <taxon>Microbacterium</taxon>
    </lineage>
</organism>
<protein>
    <submittedName>
        <fullName evidence="2">GNAT family N-acetyltransferase</fullName>
        <ecNumber evidence="2">2.3.1.-</ecNumber>
    </submittedName>
</protein>
<evidence type="ECO:0000313" key="2">
    <source>
        <dbReference type="EMBL" id="WPR88240.1"/>
    </source>
</evidence>
<proteinExistence type="predicted"/>
<dbReference type="InterPro" id="IPR000182">
    <property type="entry name" value="GNAT_dom"/>
</dbReference>
<dbReference type="Gene3D" id="3.40.630.30">
    <property type="match status" value="1"/>
</dbReference>
<gene>
    <name evidence="2" type="ORF">SM116_10640</name>
</gene>
<dbReference type="CDD" id="cd04301">
    <property type="entry name" value="NAT_SF"/>
    <property type="match status" value="1"/>
</dbReference>
<sequence>MSATTMIETNRITIPRTLRAPDAGDLHEFVRIWNASAAADAGHDALYEEPESILGFWQATDDWVSIPFLARADGVVVGAAVVRIATEDGHTTAESDVCVLPENRGSGAEEALLAEVERTAREHGRTRIQHFTLHRAEAPEHELRPPSGWGVIPADDPQTRFMLKSGFQLGQVERNSAFDLRADPAPVQRAFDEAIAFAGPDYRYVEWTAPTPEEHLDGFAYAISRMDTDVPAGSLVIEPQHWDADRIRRRDARQKAQGLNVSVAAVVHVPSERIVAFNELVIGGDPTAATSQFGTLVLKEHRGHHLGMVVKCGNILRWRGLFPQSPRISTFNAEENRPMLDINEAIGFVPISYAGAWEKELV</sequence>
<evidence type="ECO:0000259" key="1">
    <source>
        <dbReference type="PROSITE" id="PS51186"/>
    </source>
</evidence>
<dbReference type="RefSeq" id="WP_320940961.1">
    <property type="nucleotide sequence ID" value="NZ_BAABEU010000010.1"/>
</dbReference>